<accession>A0A0W0STT3</accession>
<dbReference type="RefSeq" id="WP_058440948.1">
    <property type="nucleotide sequence ID" value="NZ_CAAAHU010000010.1"/>
</dbReference>
<dbReference type="Proteomes" id="UP000054742">
    <property type="component" value="Unassembled WGS sequence"/>
</dbReference>
<evidence type="ECO:0000256" key="1">
    <source>
        <dbReference type="SAM" id="MobiDB-lite"/>
    </source>
</evidence>
<name>A0A0W0STT3_9GAMM</name>
<sequence>MGRETWDTIKNSKAFYIRTYRKGATFVIVSLLINLLLSLAIYYVHFNQPDPDFYATSGITPPIMLTPLKTPNYSNTPLLEPDPINDDETRVIPQ</sequence>
<dbReference type="OrthoDB" id="5653490at2"/>
<dbReference type="AlphaFoldDB" id="A0A0W0STT3"/>
<feature type="transmembrane region" description="Helical" evidence="2">
    <location>
        <begin position="23"/>
        <end position="44"/>
    </location>
</feature>
<organism evidence="3 4">
    <name type="scientific">Legionella brunensis</name>
    <dbReference type="NCBI Taxonomy" id="29422"/>
    <lineage>
        <taxon>Bacteria</taxon>
        <taxon>Pseudomonadati</taxon>
        <taxon>Pseudomonadota</taxon>
        <taxon>Gammaproteobacteria</taxon>
        <taxon>Legionellales</taxon>
        <taxon>Legionellaceae</taxon>
        <taxon>Legionella</taxon>
    </lineage>
</organism>
<evidence type="ECO:0000313" key="4">
    <source>
        <dbReference type="Proteomes" id="UP000054742"/>
    </source>
</evidence>
<dbReference type="NCBIfam" id="NF038227">
    <property type="entry name" value="IcmM_DotJ_IVB"/>
    <property type="match status" value="1"/>
</dbReference>
<dbReference type="InterPro" id="IPR021055">
    <property type="entry name" value="T4BSS_IcmL/DotI"/>
</dbReference>
<dbReference type="PATRIC" id="fig|29422.6.peg.892"/>
<gene>
    <name evidence="3" type="primary">dotJ</name>
    <name evidence="3" type="synonym">icmM</name>
    <name evidence="3" type="ORF">Lbru_0851</name>
</gene>
<protein>
    <submittedName>
        <fullName evidence="3">Component of the Dot/Icm secretion system, predicted inner membrane protein</fullName>
    </submittedName>
</protein>
<proteinExistence type="predicted"/>
<keyword evidence="2" id="KW-0812">Transmembrane</keyword>
<comment type="caution">
    <text evidence="3">The sequence shown here is derived from an EMBL/GenBank/DDBJ whole genome shotgun (WGS) entry which is preliminary data.</text>
</comment>
<keyword evidence="4" id="KW-1185">Reference proteome</keyword>
<evidence type="ECO:0000313" key="3">
    <source>
        <dbReference type="EMBL" id="KTC86357.1"/>
    </source>
</evidence>
<dbReference type="Pfam" id="PF11393">
    <property type="entry name" value="T4BSS_DotI_IcmL"/>
    <property type="match status" value="1"/>
</dbReference>
<keyword evidence="2" id="KW-1133">Transmembrane helix</keyword>
<dbReference type="EMBL" id="LNXV01000005">
    <property type="protein sequence ID" value="KTC86357.1"/>
    <property type="molecule type" value="Genomic_DNA"/>
</dbReference>
<reference evidence="3 4" key="1">
    <citation type="submission" date="2015-11" db="EMBL/GenBank/DDBJ databases">
        <title>Genomic analysis of 38 Legionella species identifies large and diverse effector repertoires.</title>
        <authorList>
            <person name="Burstein D."/>
            <person name="Amaro F."/>
            <person name="Zusman T."/>
            <person name="Lifshitz Z."/>
            <person name="Cohen O."/>
            <person name="Gilbert J.A."/>
            <person name="Pupko T."/>
            <person name="Shuman H.A."/>
            <person name="Segal G."/>
        </authorList>
    </citation>
    <scope>NUCLEOTIDE SEQUENCE [LARGE SCALE GENOMIC DNA]</scope>
    <source>
        <strain evidence="3 4">ATCC 43878</strain>
    </source>
</reference>
<dbReference type="STRING" id="29422.Lbru_0851"/>
<feature type="region of interest" description="Disordered" evidence="1">
    <location>
        <begin position="74"/>
        <end position="94"/>
    </location>
</feature>
<evidence type="ECO:0000256" key="2">
    <source>
        <dbReference type="SAM" id="Phobius"/>
    </source>
</evidence>
<keyword evidence="2" id="KW-0472">Membrane</keyword>